<keyword evidence="1" id="KW-0805">Transcription regulation</keyword>
<dbReference type="RefSeq" id="WP_210099620.1">
    <property type="nucleotide sequence ID" value="NZ_BAABLK010000022.1"/>
</dbReference>
<evidence type="ECO:0000313" key="6">
    <source>
        <dbReference type="EMBL" id="GAA5226563.1"/>
    </source>
</evidence>
<dbReference type="PROSITE" id="PS50977">
    <property type="entry name" value="HTH_TETR_2"/>
    <property type="match status" value="1"/>
</dbReference>
<accession>A0ABP9TK51</accession>
<dbReference type="SUPFAM" id="SSF46689">
    <property type="entry name" value="Homeodomain-like"/>
    <property type="match status" value="1"/>
</dbReference>
<dbReference type="PANTHER" id="PTHR47506:SF1">
    <property type="entry name" value="HTH-TYPE TRANSCRIPTIONAL REGULATOR YJDC"/>
    <property type="match status" value="1"/>
</dbReference>
<sequence>MARTQEFDTAKALCDARAVFWDKGFESTTISDLEVATGLGRSSIYHGFESKRGLFDAVINDYMDTVLRPRLELLTHQEALGGGIDGYLASLAESLKDAAETAGGRGCLLLNTAAGIAGTDATLQLLISGYQLELRHCVGLALKTTDPGQTDSRVAARSRIVAGLIMSALLLARINLEEAVATLGAARAQVRDWDGSIQPQRAKRPL</sequence>
<evidence type="ECO:0000259" key="5">
    <source>
        <dbReference type="PROSITE" id="PS50977"/>
    </source>
</evidence>
<dbReference type="Proteomes" id="UP001501257">
    <property type="component" value="Unassembled WGS sequence"/>
</dbReference>
<dbReference type="Gene3D" id="1.10.357.10">
    <property type="entry name" value="Tetracycline Repressor, domain 2"/>
    <property type="match status" value="1"/>
</dbReference>
<keyword evidence="3" id="KW-0804">Transcription</keyword>
<evidence type="ECO:0000256" key="3">
    <source>
        <dbReference type="ARBA" id="ARBA00023163"/>
    </source>
</evidence>
<gene>
    <name evidence="6" type="ORF">GCM10025778_10960</name>
</gene>
<protein>
    <recommendedName>
        <fullName evidence="5">HTH tetR-type domain-containing protein</fullName>
    </recommendedName>
</protein>
<evidence type="ECO:0000256" key="2">
    <source>
        <dbReference type="ARBA" id="ARBA00023125"/>
    </source>
</evidence>
<proteinExistence type="predicted"/>
<dbReference type="InterPro" id="IPR001647">
    <property type="entry name" value="HTH_TetR"/>
</dbReference>
<dbReference type="EMBL" id="BAABLK010000022">
    <property type="protein sequence ID" value="GAA5226563.1"/>
    <property type="molecule type" value="Genomic_DNA"/>
</dbReference>
<dbReference type="InterPro" id="IPR009057">
    <property type="entry name" value="Homeodomain-like_sf"/>
</dbReference>
<keyword evidence="7" id="KW-1185">Reference proteome</keyword>
<feature type="domain" description="HTH tetR-type" evidence="5">
    <location>
        <begin position="6"/>
        <end position="66"/>
    </location>
</feature>
<dbReference type="Pfam" id="PF00440">
    <property type="entry name" value="TetR_N"/>
    <property type="match status" value="1"/>
</dbReference>
<reference evidence="7" key="1">
    <citation type="journal article" date="2019" name="Int. J. Syst. Evol. Microbiol.">
        <title>The Global Catalogue of Microorganisms (GCM) 10K type strain sequencing project: providing services to taxonomists for standard genome sequencing and annotation.</title>
        <authorList>
            <consortium name="The Broad Institute Genomics Platform"/>
            <consortium name="The Broad Institute Genome Sequencing Center for Infectious Disease"/>
            <person name="Wu L."/>
            <person name="Ma J."/>
        </authorList>
    </citation>
    <scope>NUCLEOTIDE SEQUENCE [LARGE SCALE GENOMIC DNA]</scope>
    <source>
        <strain evidence="7">JCM 18952</strain>
    </source>
</reference>
<evidence type="ECO:0000256" key="4">
    <source>
        <dbReference type="PROSITE-ProRule" id="PRU00335"/>
    </source>
</evidence>
<organism evidence="6 7">
    <name type="scientific">Paeniglutamicibacter antarcticus</name>
    <dbReference type="NCBI Taxonomy" id="494023"/>
    <lineage>
        <taxon>Bacteria</taxon>
        <taxon>Bacillati</taxon>
        <taxon>Actinomycetota</taxon>
        <taxon>Actinomycetes</taxon>
        <taxon>Micrococcales</taxon>
        <taxon>Micrococcaceae</taxon>
        <taxon>Paeniglutamicibacter</taxon>
    </lineage>
</organism>
<evidence type="ECO:0000256" key="1">
    <source>
        <dbReference type="ARBA" id="ARBA00023015"/>
    </source>
</evidence>
<keyword evidence="2 4" id="KW-0238">DNA-binding</keyword>
<name>A0ABP9TK51_9MICC</name>
<dbReference type="PANTHER" id="PTHR47506">
    <property type="entry name" value="TRANSCRIPTIONAL REGULATORY PROTEIN"/>
    <property type="match status" value="1"/>
</dbReference>
<feature type="DNA-binding region" description="H-T-H motif" evidence="4">
    <location>
        <begin position="29"/>
        <end position="48"/>
    </location>
</feature>
<evidence type="ECO:0000313" key="7">
    <source>
        <dbReference type="Proteomes" id="UP001501257"/>
    </source>
</evidence>
<comment type="caution">
    <text evidence="6">The sequence shown here is derived from an EMBL/GenBank/DDBJ whole genome shotgun (WGS) entry which is preliminary data.</text>
</comment>